<reference evidence="3" key="1">
    <citation type="submission" date="2022-11" db="UniProtKB">
        <authorList>
            <consortium name="WormBaseParasite"/>
        </authorList>
    </citation>
    <scope>IDENTIFICATION</scope>
</reference>
<sequence>MKEFPTKDPSEFTKEEIMQILLLEKKKEKTTLFYKPKKDSMPEICVPYYNKEGNEAEAYSNGQIKKFVICKNNDCNTVLKCPSGSINAHYKGHKSRKRPYDATTSSKLSAFFPQQLSGAEKSQFSQMLAEYCIESGSSFRSAASPPMRNLLSKAVNFGVKYGKSVGQQIELPCRKTINRRAYELADEILSEKKGLLLEAVQRVGGIALDYGFRQYDFLGAVLYWHDSDWNYKSALLAFTGGIVGKTGAETWTKLCESASELGIGDTFIKDQFFVTDEGQNVLFALSQNNVKIWKSCKTSRKSLQFFMNVFSFSSKNTSQQSIWFGRKFLKFKREISSAIVRSAQKCLQRKIDEGFITDLHKTGTFLAPKRRLLNGVSEAEKFTIHAFTRQLMRQKRRLSSVSEAIGGEYALNLDSTEELEFFEDDFLSERQQRTQRRSEPDEVDHYISNVFDKDAQDCTTPGKFWKKNEKMLPFLSQVAGSVLALPASSSGIERGFSRLKYVMDDQRFNLTEENVSKLLLADSLNKI</sequence>
<dbReference type="Gene3D" id="1.10.10.1070">
    <property type="entry name" value="Zinc finger, BED domain-containing"/>
    <property type="match status" value="1"/>
</dbReference>
<keyword evidence="2" id="KW-1185">Reference proteome</keyword>
<protein>
    <submittedName>
        <fullName evidence="3">HAT C-terminal dimerisation domain-containing protein</fullName>
    </submittedName>
</protein>
<dbReference type="SUPFAM" id="SSF53098">
    <property type="entry name" value="Ribonuclease H-like"/>
    <property type="match status" value="1"/>
</dbReference>
<feature type="domain" description="HAT C-terminal dimerisation" evidence="1">
    <location>
        <begin position="442"/>
        <end position="520"/>
    </location>
</feature>
<organism evidence="2 3">
    <name type="scientific">Globodera rostochiensis</name>
    <name type="common">Golden nematode worm</name>
    <name type="synonym">Heterodera rostochiensis</name>
    <dbReference type="NCBI Taxonomy" id="31243"/>
    <lineage>
        <taxon>Eukaryota</taxon>
        <taxon>Metazoa</taxon>
        <taxon>Ecdysozoa</taxon>
        <taxon>Nematoda</taxon>
        <taxon>Chromadorea</taxon>
        <taxon>Rhabditida</taxon>
        <taxon>Tylenchina</taxon>
        <taxon>Tylenchomorpha</taxon>
        <taxon>Tylenchoidea</taxon>
        <taxon>Heteroderidae</taxon>
        <taxon>Heteroderinae</taxon>
        <taxon>Globodera</taxon>
    </lineage>
</organism>
<dbReference type="AlphaFoldDB" id="A0A914HB46"/>
<dbReference type="InterPro" id="IPR012337">
    <property type="entry name" value="RNaseH-like_sf"/>
</dbReference>
<dbReference type="GO" id="GO:0046983">
    <property type="term" value="F:protein dimerization activity"/>
    <property type="evidence" value="ECO:0007669"/>
    <property type="project" value="InterPro"/>
</dbReference>
<proteinExistence type="predicted"/>
<dbReference type="Pfam" id="PF05699">
    <property type="entry name" value="Dimer_Tnp_hAT"/>
    <property type="match status" value="1"/>
</dbReference>
<accession>A0A914HB46</accession>
<dbReference type="Proteomes" id="UP000887572">
    <property type="component" value="Unplaced"/>
</dbReference>
<dbReference type="PANTHER" id="PTHR37432:SF1">
    <property type="entry name" value="HAT C-TERMINAL DIMERISATION DOMAIN-CONTAINING PROTEIN-RELATED"/>
    <property type="match status" value="1"/>
</dbReference>
<dbReference type="InterPro" id="IPR008906">
    <property type="entry name" value="HATC_C_dom"/>
</dbReference>
<dbReference type="PANTHER" id="PTHR37432">
    <property type="entry name" value="PROTEIN CBG21304"/>
    <property type="match status" value="1"/>
</dbReference>
<evidence type="ECO:0000313" key="3">
    <source>
        <dbReference type="WBParaSite" id="Gr19_v10_g14961.t1"/>
    </source>
</evidence>
<evidence type="ECO:0000313" key="2">
    <source>
        <dbReference type="Proteomes" id="UP000887572"/>
    </source>
</evidence>
<name>A0A914HB46_GLORO</name>
<dbReference type="WBParaSite" id="Gr19_v10_g14961.t1">
    <property type="protein sequence ID" value="Gr19_v10_g14961.t1"/>
    <property type="gene ID" value="Gr19_v10_g14961"/>
</dbReference>
<evidence type="ECO:0000259" key="1">
    <source>
        <dbReference type="Pfam" id="PF05699"/>
    </source>
</evidence>